<sequence>MSLRRSLRSRPVRDDPPDLDSNASPRTPTRVTRAVASSSVTVFRSPSDSPEESRRSIRLTVKMPSSKLREVTSSNTRNGATRRSVNVFTENPIVTGPRTSRPKKKLVEVDTSDEDLDDQEEDEVDDEDAPGEDDEDVDADGDLDMDDAPPQPPVSKRHAKSAASTSKAVKSVEAKEMELDAEDDEDDEELSDPESDAEGEPDDQEESGIGNANGGEEDLDEDEEDEEELDSDDDTPTADPARMTKRQRGNLGNDFLQLPMEPQVKKHLTAEERAMRRAEMARRRKNLSEKRNEEEKMDTINRLLRKQAPKRRGRIPAAEAAETASAEQQMQEFERLDPTMVRWINEDDGLGSPEKVNQDLESSDDELGASPTPDTLDTTPQGPQDEDTEEEEHHGPQSGIVDDFRPVTSSQYLDDVSVQANEEAKSTAKEVPDREARDIAEGPLSEDVNDEDVTPRRKPHPSPTLSATPRPRPSPSPPATPLREQPKDIWDVPSSSPDELQLDHLISRRSVGLTSKVPDTGEQQENKEKANPSPLSSPLSSLHSLALGENDQDDQENTEKPPSESDVEALLPPLEIPEDILREMSQPARRSLRQRNPIQLHPYLLEDAKYQTLMKARGIKPVRIAQYQQAIRATAEGQSQSFDSTLPPSSSPTAEFEFAPSSPAERNSTSAARATQDLHGGQPLSPNQNLSENEIRGPKRRKVSRPDDHRNSSRHQSRPKVVINNRASPINLNNSLAWDIPPSPPRSGSNSSPQAPWNPTEFRFPRGFTPPTLNTPSTAPRRRGQDDPTTANGPVDRELADARSIASQHSHSASENDGEDEEDEGEEPEEDVRELQRRIKGVLPASWLRLDQQRQKDTQLSSTQRHRDKNSRTENAKGVAKKIIKRTGPSTSSNPVEHLASLRHLADSDSSDADEDDDNDGQSNARQTLANLVGFDDSFLAEDMGEDIPEDNRIDYMFPSATRETSAPRTQKGGQKRQRPESHFTRSDSHAKRPRLQKQARLTDPICRREKKRQSSRPPPKLGILDAPDVASRPRNEQPQFLRVAARKARSRQDRGRRSPSNKVIKMSSALDTEDANTSLREWRAGPTQPDDTNVVQSQMPDPEAPQPTTVPPISEKPMQRIQYGNNWFVRRNVVVSSLKRNDPRPVGLEMTSLNVSRAPSFQRSLTRLNQNTWQKRLPETVDRNIILDRFLVDSSQASVHAKARGSTFTRESNDASVSLPKRPVQIKRKLKKRIPMRLDVSTAEGTNQLILSTDLDPPRAQGEDANLSKGVSDGLSGFQRSYSTDFSITPLCLGTFFHESSFIGSGEFNRSLELGKRDLDQNAGIFTVNVRGRTFQWGPWNDAVSSELGIAFDDMLEEMEKSDTMSTEAATEDALNRTYTIYRALVKYVTEALTFIDPIDRTGFITRAHALISKVNDNLTSMVSPTDRGTEYHMRIASYNVAFANLTYQVACHTLVNDTVTEEVLELLRSVSRQAFAVISSEVGKIDIRKFLENNKVCEQRDKGVRDEYPAVEAYVIVRQVLYSTETLKGFFEELIADSLLVIGDQKNTKNIDRLESRWHWLFTTLPLDEIDALGIARIGSRFRETCNNWKVVKQFLCPVLESYEPNTSASISYNTYCRALFHRCFHLINGWGWRDCKLILDTLYDFFARNTLYNLKQEENYTSPSFLDELDHNPSLDVTPSDPCFHIFLKIIASGLRSLSKRYDKKKVRNFAWRLLPNHGRVYPKEQPIHQADLDALRNHHDLLCTLYFAVPDGCRPRLEAIKNLVHPANSHRETCNISIRSWARLVRFKLSTDEDVSGLEAFADWHSYFVSEFIKQHMLARREIEAQNTKDNQFSHQLIERTISQNQRQIESLLKTALNSLQNAIQSAPTLEHAHSLISKSPISVVLGLFNPRLARVNTTVSEALQMLKAYVQKCSSASATGSANPPAPVDEDSQEYGDWADIEAMYRDEFSPATRSQGIEYMEKVLHPAVSQLVSNSFGEDHCPEDAILLSVVDCWTSIAQVLVKNGLRHWDNYLNLYDGDSWAVLRKTVQTRKFTPKFLASCIEKDARFMCECKMQVLGMWMSSLVERVSMLKFQHSLTEALLNYDPNNTLLQNLPFSADRKDGRYSITLEELSQRRLSLISSLLSNMRAHLQDLEITASRALSTEKQEYRELIQTMMSSMKANYQELGSSAASAQGAYVDFVHRIVGFLQQHTRDICPVDPFFTDPTSFPLPSTDPTYIVARLKGYEPKLSSEKVAKTLIMFIQGISERAAIDGQQVYLVDQLQTSIAHTYEAGDPAKPTLRATLLQSVFPAYLQTAFSNPGAWLLSQPIIQTISHTFKELLFHIDATDKDCVASIVGIFSSVFQSSYHALHSIVDNANMLKEPPVVITVASFIEMITSSLRVVDYIDRSTDAGDNIISQIHAFRQFILFSASFLHDQLLLTDSENIPHPYNIFTTENTPTNAPKFFNEIRISATRELQIYINESWSRHQGKYYFTRRGGHQPQEVNLEPSVAANLENFPLAIFDDAARNFLDTLRALDSFDTLH</sequence>
<dbReference type="EMBL" id="NEXV01000207">
    <property type="protein sequence ID" value="PIG86937.1"/>
    <property type="molecule type" value="Genomic_DNA"/>
</dbReference>
<feature type="compositionally biased region" description="Basic and acidic residues" evidence="1">
    <location>
        <begin position="978"/>
        <end position="991"/>
    </location>
</feature>
<keyword evidence="4" id="KW-1185">Reference proteome</keyword>
<dbReference type="STRING" id="656916.A0A2G7G258"/>
<dbReference type="PANTHER" id="PTHR28122">
    <property type="entry name" value="E3 UBIQUITIN-PROTEIN LIGASE SUBSTRATE RECEPTOR MMS22"/>
    <property type="match status" value="1"/>
</dbReference>
<proteinExistence type="predicted"/>
<dbReference type="Pfam" id="PF04795">
    <property type="entry name" value="PAPA-1"/>
    <property type="match status" value="1"/>
</dbReference>
<feature type="compositionally biased region" description="Polar residues" evidence="1">
    <location>
        <begin position="962"/>
        <end position="973"/>
    </location>
</feature>
<feature type="compositionally biased region" description="Acidic residues" evidence="1">
    <location>
        <begin position="816"/>
        <end position="832"/>
    </location>
</feature>
<reference evidence="3 4" key="1">
    <citation type="submission" date="2017-05" db="EMBL/GenBank/DDBJ databases">
        <title>Genome sequence for an aflatoxigenic pathogen of Argentinian peanut, Aspergillus arachidicola.</title>
        <authorList>
            <person name="Moore G."/>
            <person name="Beltz S.B."/>
            <person name="Mack B.M."/>
        </authorList>
    </citation>
    <scope>NUCLEOTIDE SEQUENCE [LARGE SCALE GENOMIC DNA]</scope>
    <source>
        <strain evidence="3 4">CBS 117610</strain>
    </source>
</reference>
<feature type="compositionally biased region" description="Pro residues" evidence="1">
    <location>
        <begin position="470"/>
        <end position="480"/>
    </location>
</feature>
<evidence type="ECO:0000256" key="1">
    <source>
        <dbReference type="SAM" id="MobiDB-lite"/>
    </source>
</evidence>
<feature type="compositionally biased region" description="Polar residues" evidence="1">
    <location>
        <begin position="71"/>
        <end position="89"/>
    </location>
</feature>
<feature type="region of interest" description="Disordered" evidence="1">
    <location>
        <begin position="1"/>
        <end position="602"/>
    </location>
</feature>
<feature type="compositionally biased region" description="Basic residues" evidence="1">
    <location>
        <begin position="1"/>
        <end position="10"/>
    </location>
</feature>
<dbReference type="Proteomes" id="UP000231358">
    <property type="component" value="Unassembled WGS sequence"/>
</dbReference>
<feature type="compositionally biased region" description="Low complexity" evidence="1">
    <location>
        <begin position="29"/>
        <end position="48"/>
    </location>
</feature>
<dbReference type="GO" id="GO:0035361">
    <property type="term" value="C:Cul8-RING ubiquitin ligase complex"/>
    <property type="evidence" value="ECO:0007669"/>
    <property type="project" value="TreeGrafter"/>
</dbReference>
<feature type="domain" description="INO80 complex subunit B-like conserved region" evidence="2">
    <location>
        <begin position="272"/>
        <end position="356"/>
    </location>
</feature>
<feature type="compositionally biased region" description="Acidic residues" evidence="1">
    <location>
        <begin position="939"/>
        <end position="949"/>
    </location>
</feature>
<dbReference type="InterPro" id="IPR006880">
    <property type="entry name" value="INO80B_C"/>
</dbReference>
<feature type="compositionally biased region" description="Basic residues" evidence="1">
    <location>
        <begin position="303"/>
        <end position="314"/>
    </location>
</feature>
<comment type="caution">
    <text evidence="3">The sequence shown here is derived from an EMBL/GenBank/DDBJ whole genome shotgun (WGS) entry which is preliminary data.</text>
</comment>
<feature type="compositionally biased region" description="Polar residues" evidence="1">
    <location>
        <begin position="635"/>
        <end position="653"/>
    </location>
</feature>
<feature type="compositionally biased region" description="Basic and acidic residues" evidence="1">
    <location>
        <begin position="268"/>
        <end position="299"/>
    </location>
</feature>
<name>A0A2G7G258_9EURO</name>
<feature type="compositionally biased region" description="Polar residues" evidence="1">
    <location>
        <begin position="725"/>
        <end position="736"/>
    </location>
</feature>
<feature type="compositionally biased region" description="Polar residues" evidence="1">
    <location>
        <begin position="921"/>
        <end position="930"/>
    </location>
</feature>
<evidence type="ECO:0000313" key="3">
    <source>
        <dbReference type="EMBL" id="PIG86937.1"/>
    </source>
</evidence>
<dbReference type="PANTHER" id="PTHR28122:SF1">
    <property type="entry name" value="E3 UBIQUITIN-PROTEIN LIGASE SUBSTRATE RECEPTOR MMS22"/>
    <property type="match status" value="1"/>
</dbReference>
<organism evidence="3 4">
    <name type="scientific">Aspergillus arachidicola</name>
    <dbReference type="NCBI Taxonomy" id="656916"/>
    <lineage>
        <taxon>Eukaryota</taxon>
        <taxon>Fungi</taxon>
        <taxon>Dikarya</taxon>
        <taxon>Ascomycota</taxon>
        <taxon>Pezizomycotina</taxon>
        <taxon>Eurotiomycetes</taxon>
        <taxon>Eurotiomycetidae</taxon>
        <taxon>Eurotiales</taxon>
        <taxon>Aspergillaceae</taxon>
        <taxon>Aspergillus</taxon>
        <taxon>Aspergillus subgen. Circumdati</taxon>
    </lineage>
</organism>
<feature type="compositionally biased region" description="Polar residues" evidence="1">
    <location>
        <begin position="664"/>
        <end position="673"/>
    </location>
</feature>
<feature type="compositionally biased region" description="Polar residues" evidence="1">
    <location>
        <begin position="1090"/>
        <end position="1100"/>
    </location>
</feature>
<gene>
    <name evidence="3" type="ORF">AARAC_005673</name>
</gene>
<dbReference type="Pfam" id="PF09462">
    <property type="entry name" value="Mus7"/>
    <property type="match status" value="1"/>
</dbReference>
<feature type="compositionally biased region" description="Polar residues" evidence="1">
    <location>
        <begin position="372"/>
        <end position="382"/>
    </location>
</feature>
<feature type="compositionally biased region" description="Acidic residues" evidence="1">
    <location>
        <begin position="179"/>
        <end position="206"/>
    </location>
</feature>
<evidence type="ECO:0000313" key="4">
    <source>
        <dbReference type="Proteomes" id="UP000231358"/>
    </source>
</evidence>
<feature type="region of interest" description="Disordered" evidence="1">
    <location>
        <begin position="635"/>
        <end position="1117"/>
    </location>
</feature>
<feature type="compositionally biased region" description="Low complexity" evidence="1">
    <location>
        <begin position="532"/>
        <end position="547"/>
    </location>
</feature>
<dbReference type="GO" id="GO:0031297">
    <property type="term" value="P:replication fork processing"/>
    <property type="evidence" value="ECO:0007669"/>
    <property type="project" value="InterPro"/>
</dbReference>
<dbReference type="InterPro" id="IPR019021">
    <property type="entry name" value="Mms22"/>
</dbReference>
<dbReference type="GO" id="GO:0000724">
    <property type="term" value="P:double-strand break repair via homologous recombination"/>
    <property type="evidence" value="ECO:0007669"/>
    <property type="project" value="TreeGrafter"/>
</dbReference>
<dbReference type="SMART" id="SM01406">
    <property type="entry name" value="PAPA-1"/>
    <property type="match status" value="1"/>
</dbReference>
<feature type="compositionally biased region" description="Acidic residues" evidence="1">
    <location>
        <begin position="909"/>
        <end position="920"/>
    </location>
</feature>
<protein>
    <recommendedName>
        <fullName evidence="2">INO80 complex subunit B-like conserved region domain-containing protein</fullName>
    </recommendedName>
</protein>
<feature type="compositionally biased region" description="Acidic residues" evidence="1">
    <location>
        <begin position="110"/>
        <end position="147"/>
    </location>
</feature>
<dbReference type="GO" id="GO:0031011">
    <property type="term" value="C:Ino80 complex"/>
    <property type="evidence" value="ECO:0007669"/>
    <property type="project" value="InterPro"/>
</dbReference>
<evidence type="ECO:0000259" key="2">
    <source>
        <dbReference type="SMART" id="SM01406"/>
    </source>
</evidence>
<feature type="compositionally biased region" description="Low complexity" evidence="1">
    <location>
        <begin position="317"/>
        <end position="331"/>
    </location>
</feature>
<feature type="compositionally biased region" description="Basic and acidic residues" evidence="1">
    <location>
        <begin position="422"/>
        <end position="440"/>
    </location>
</feature>
<accession>A0A2G7G258</accession>
<feature type="compositionally biased region" description="Acidic residues" evidence="1">
    <location>
        <begin position="215"/>
        <end position="236"/>
    </location>
</feature>